<evidence type="ECO:0000259" key="2">
    <source>
        <dbReference type="Pfam" id="PF18962"/>
    </source>
</evidence>
<organism evidence="3 4">
    <name type="scientific">Lacinutrix iliipiscaria</name>
    <dbReference type="NCBI Taxonomy" id="1230532"/>
    <lineage>
        <taxon>Bacteria</taxon>
        <taxon>Pseudomonadati</taxon>
        <taxon>Bacteroidota</taxon>
        <taxon>Flavobacteriia</taxon>
        <taxon>Flavobacteriales</taxon>
        <taxon>Flavobacteriaceae</taxon>
        <taxon>Lacinutrix</taxon>
    </lineage>
</organism>
<reference evidence="4" key="1">
    <citation type="journal article" date="2019" name="Int. J. Syst. Evol. Microbiol.">
        <title>The Global Catalogue of Microorganisms (GCM) 10K type strain sequencing project: providing services to taxonomists for standard genome sequencing and annotation.</title>
        <authorList>
            <consortium name="The Broad Institute Genomics Platform"/>
            <consortium name="The Broad Institute Genome Sequencing Center for Infectious Disease"/>
            <person name="Wu L."/>
            <person name="Ma J."/>
        </authorList>
    </citation>
    <scope>NUCLEOTIDE SEQUENCE [LARGE SCALE GENOMIC DNA]</scope>
    <source>
        <strain evidence="4">KCTC 32141</strain>
    </source>
</reference>
<evidence type="ECO:0000256" key="1">
    <source>
        <dbReference type="ARBA" id="ARBA00022729"/>
    </source>
</evidence>
<comment type="caution">
    <text evidence="3">The sequence shown here is derived from an EMBL/GenBank/DDBJ whole genome shotgun (WGS) entry which is preliminary data.</text>
</comment>
<dbReference type="EMBL" id="JBHUOV010000001">
    <property type="protein sequence ID" value="MFD2822086.1"/>
    <property type="molecule type" value="Genomic_DNA"/>
</dbReference>
<proteinExistence type="predicted"/>
<name>A0ABW5WLR0_9FLAO</name>
<dbReference type="InterPro" id="IPR026444">
    <property type="entry name" value="Secre_tail"/>
</dbReference>
<sequence length="275" mass="29363">MKKTTLKPTNNLTKRLAKYSALTVAIAGIADANGQIIHTDVDPDFVGTLQSTFDVDFDSNAVNDATILQTNFYAPGYSYIELMRAEAPVGNGIVANVVGAYTYGVNVPFGTPIGSTAAVASFGDMCQASGYTNSGFCGTTEDSYVGVAFDISGNTHYGWIRLAPGSSSENFTIVDFAYESTPGAPINAGQSLSVEDFEQAHNYVISFDDKQVTISSIVDEANYRIISLSGQVVINGNTTSETQVIDLSHLSSGIYIVEISDGNEQRIQRKKIAIQ</sequence>
<evidence type="ECO:0000313" key="3">
    <source>
        <dbReference type="EMBL" id="MFD2822086.1"/>
    </source>
</evidence>
<accession>A0ABW5WLR0</accession>
<feature type="domain" description="Secretion system C-terminal sorting" evidence="2">
    <location>
        <begin position="210"/>
        <end position="271"/>
    </location>
</feature>
<gene>
    <name evidence="3" type="ORF">ACFS5M_00290</name>
</gene>
<keyword evidence="1" id="KW-0732">Signal</keyword>
<keyword evidence="4" id="KW-1185">Reference proteome</keyword>
<dbReference type="RefSeq" id="WP_183484141.1">
    <property type="nucleotide sequence ID" value="NZ_JBHUOV010000001.1"/>
</dbReference>
<dbReference type="Pfam" id="PF18962">
    <property type="entry name" value="Por_Secre_tail"/>
    <property type="match status" value="1"/>
</dbReference>
<protein>
    <submittedName>
        <fullName evidence="3">T9SS type A sorting domain-containing protein</fullName>
    </submittedName>
</protein>
<evidence type="ECO:0000313" key="4">
    <source>
        <dbReference type="Proteomes" id="UP001597533"/>
    </source>
</evidence>
<dbReference type="NCBIfam" id="TIGR04183">
    <property type="entry name" value="Por_Secre_tail"/>
    <property type="match status" value="1"/>
</dbReference>
<dbReference type="Proteomes" id="UP001597533">
    <property type="component" value="Unassembled WGS sequence"/>
</dbReference>